<feature type="repeat" description="TPR" evidence="1">
    <location>
        <begin position="73"/>
        <end position="106"/>
    </location>
</feature>
<accession>A0ABT8YZ90</accession>
<dbReference type="RefSeq" id="WP_304385520.1">
    <property type="nucleotide sequence ID" value="NZ_JAUPBL010000057.1"/>
</dbReference>
<dbReference type="EMBL" id="JAUPBM010000156">
    <property type="protein sequence ID" value="MDO7021201.1"/>
    <property type="molecule type" value="Genomic_DNA"/>
</dbReference>
<name>A0ABT8YZ90_9SPIR</name>
<protein>
    <submittedName>
        <fullName evidence="2">Tetratricopeptide repeat protein</fullName>
    </submittedName>
</protein>
<gene>
    <name evidence="2" type="ORF">Q5M86_10495</name>
</gene>
<proteinExistence type="predicted"/>
<evidence type="ECO:0000256" key="1">
    <source>
        <dbReference type="PROSITE-ProRule" id="PRU00339"/>
    </source>
</evidence>
<keyword evidence="1" id="KW-0802">TPR repeat</keyword>
<organism evidence="2 3">
    <name type="scientific">Brachyspira innocens</name>
    <dbReference type="NCBI Taxonomy" id="13264"/>
    <lineage>
        <taxon>Bacteria</taxon>
        <taxon>Pseudomonadati</taxon>
        <taxon>Spirochaetota</taxon>
        <taxon>Spirochaetia</taxon>
        <taxon>Brachyspirales</taxon>
        <taxon>Brachyspiraceae</taxon>
        <taxon>Brachyspira</taxon>
    </lineage>
</organism>
<dbReference type="Proteomes" id="UP001175147">
    <property type="component" value="Unassembled WGS sequence"/>
</dbReference>
<comment type="caution">
    <text evidence="2">The sequence shown here is derived from an EMBL/GenBank/DDBJ whole genome shotgun (WGS) entry which is preliminary data.</text>
</comment>
<evidence type="ECO:0000313" key="2">
    <source>
        <dbReference type="EMBL" id="MDO7021201.1"/>
    </source>
</evidence>
<dbReference type="Gene3D" id="1.25.40.10">
    <property type="entry name" value="Tetratricopeptide repeat domain"/>
    <property type="match status" value="2"/>
</dbReference>
<sequence>MKKSVKYFLLLIICFVLMISCDTQVFKNRFKLNKAYSLYEKGKNADDDKALLDITSTYNDIINQKIYAQDRLAAVYRTLAERSLVKQQYGYSAKYFSEALKILPNSPYLRYGLGISYANLADSADTEEKKTNFLQRAENNITFAINKDPNNANYYAALASLKGLQQNDYETAFENIKKAVEMNPNNVDYLFILARIQYSRGNYNEAVAAYRKISNIATENNIKQTALNNINQIIGQQN</sequence>
<dbReference type="InterPro" id="IPR019734">
    <property type="entry name" value="TPR_rpt"/>
</dbReference>
<evidence type="ECO:0000313" key="3">
    <source>
        <dbReference type="Proteomes" id="UP001175147"/>
    </source>
</evidence>
<dbReference type="Pfam" id="PF14559">
    <property type="entry name" value="TPR_19"/>
    <property type="match status" value="1"/>
</dbReference>
<dbReference type="InterPro" id="IPR011990">
    <property type="entry name" value="TPR-like_helical_dom_sf"/>
</dbReference>
<dbReference type="PROSITE" id="PS50005">
    <property type="entry name" value="TPR"/>
    <property type="match status" value="1"/>
</dbReference>
<keyword evidence="3" id="KW-1185">Reference proteome</keyword>
<dbReference type="SMART" id="SM00028">
    <property type="entry name" value="TPR"/>
    <property type="match status" value="3"/>
</dbReference>
<dbReference type="PROSITE" id="PS51257">
    <property type="entry name" value="PROKAR_LIPOPROTEIN"/>
    <property type="match status" value="1"/>
</dbReference>
<dbReference type="SUPFAM" id="SSF48452">
    <property type="entry name" value="TPR-like"/>
    <property type="match status" value="1"/>
</dbReference>
<reference evidence="2" key="1">
    <citation type="submission" date="2023-07" db="EMBL/GenBank/DDBJ databases">
        <title>Mucosal microbiota of week-old chicken and adult hens.</title>
        <authorList>
            <person name="Volf J."/>
            <person name="Karasova D."/>
            <person name="Crhanova M."/>
            <person name="Faldynova M."/>
            <person name="Prikrylova H."/>
            <person name="Zeman M."/>
            <person name="Babak V."/>
            <person name="Rajova J."/>
            <person name="Rychlik I."/>
        </authorList>
    </citation>
    <scope>NUCLEOTIDE SEQUENCE</scope>
    <source>
        <strain evidence="2">ET902</strain>
    </source>
</reference>